<organism evidence="8">
    <name type="scientific">Stegastes partitus</name>
    <name type="common">bicolor damselfish</name>
    <dbReference type="NCBI Taxonomy" id="144197"/>
    <lineage>
        <taxon>Eukaryota</taxon>
        <taxon>Metazoa</taxon>
        <taxon>Chordata</taxon>
        <taxon>Craniata</taxon>
        <taxon>Vertebrata</taxon>
        <taxon>Euteleostomi</taxon>
        <taxon>Actinopterygii</taxon>
        <taxon>Neopterygii</taxon>
        <taxon>Teleostei</taxon>
        <taxon>Neoteleostei</taxon>
        <taxon>Acanthomorphata</taxon>
        <taxon>Ovalentaria</taxon>
        <taxon>Pomacentridae</taxon>
        <taxon>Stegastes</taxon>
    </lineage>
</organism>
<evidence type="ECO:0000313" key="10">
    <source>
        <dbReference type="RefSeq" id="XP_008287103.1"/>
    </source>
</evidence>
<dbReference type="Proteomes" id="UP000694891">
    <property type="component" value="Unplaced"/>
</dbReference>
<keyword evidence="4" id="KW-0862">Zinc</keyword>
<keyword evidence="5" id="KW-0238">DNA-binding</keyword>
<name>A0A3B5BC84_9TELE</name>
<comment type="similarity">
    <text evidence="1">Belongs to the replication factor A protein 1 family.</text>
</comment>
<reference evidence="8" key="1">
    <citation type="submission" date="2023-09" db="UniProtKB">
        <authorList>
            <consortium name="Ensembl"/>
        </authorList>
    </citation>
    <scope>IDENTIFICATION</scope>
</reference>
<feature type="compositionally biased region" description="Polar residues" evidence="6">
    <location>
        <begin position="412"/>
        <end position="437"/>
    </location>
</feature>
<dbReference type="Gene3D" id="2.40.50.140">
    <property type="entry name" value="Nucleic acid-binding proteins"/>
    <property type="match status" value="1"/>
</dbReference>
<dbReference type="GeneID" id="103362508"/>
<evidence type="ECO:0000256" key="3">
    <source>
        <dbReference type="ARBA" id="ARBA00022771"/>
    </source>
</evidence>
<dbReference type="SUPFAM" id="SSF50249">
    <property type="entry name" value="Nucleic acid-binding proteins"/>
    <property type="match status" value="1"/>
</dbReference>
<accession>A0A3B5BC84</accession>
<dbReference type="GO" id="GO:0008270">
    <property type="term" value="F:zinc ion binding"/>
    <property type="evidence" value="ECO:0007669"/>
    <property type="project" value="UniProtKB-KW"/>
</dbReference>
<evidence type="ECO:0000313" key="8">
    <source>
        <dbReference type="Ensembl" id="ENSSPAP00000023372.1"/>
    </source>
</evidence>
<feature type="compositionally biased region" description="Polar residues" evidence="6">
    <location>
        <begin position="270"/>
        <end position="285"/>
    </location>
</feature>
<dbReference type="InterPro" id="IPR043522">
    <property type="entry name" value="DDIAS"/>
</dbReference>
<gene>
    <name evidence="10" type="primary">ddias</name>
</gene>
<dbReference type="RefSeq" id="XP_008287103.1">
    <property type="nucleotide sequence ID" value="XM_008288881.1"/>
</dbReference>
<dbReference type="AlphaFoldDB" id="A0A3B5BC84"/>
<feature type="region of interest" description="Disordered" evidence="6">
    <location>
        <begin position="744"/>
        <end position="768"/>
    </location>
</feature>
<evidence type="ECO:0000256" key="6">
    <source>
        <dbReference type="SAM" id="MobiDB-lite"/>
    </source>
</evidence>
<feature type="region of interest" description="Disordered" evidence="6">
    <location>
        <begin position="397"/>
        <end position="437"/>
    </location>
</feature>
<dbReference type="GO" id="GO:0005737">
    <property type="term" value="C:cytoplasm"/>
    <property type="evidence" value="ECO:0007669"/>
    <property type="project" value="TreeGrafter"/>
</dbReference>
<dbReference type="InterPro" id="IPR013955">
    <property type="entry name" value="Rep_factor-A_C"/>
</dbReference>
<sequence>MSVRRALVDCAVLSLQDSCVFYPCCKGCFCRVDVEQQDATRYRCSRCGYRCLREQVEYRYRLSLRVTWDSRIFGVTVFGSSLNPFFGIHASELQRLVEDLDGPVEPSTRLTLLVKAVEDCFIGRHFIFGLKASEAESGPWFGGSFPNGFSSTDQFVASQMILPKATGLAGCTVVSYYRSLLQKVSEYEGGSGDSSKTCRLPAAALLLISDHSPTSSFNNVTLSASGLLSPSLQRSQLQDCTLTPTPPWQQSLGVITSSAEQEECCGTQGSGDETSRQTGNSTTPHPAQRGCLENHNTTEERSSFLAVEHSLYSSPSFVKYPNLSVKEAVENSPVLNTWLSPSQPDCKWHSADVKELSPRQANRTFLSSSLVWEDLPFSESLTAFLCEENKDFKVASETESNGNVHQQKETAKSTLDITNSATESTSASQRNTHMTHSHSQMFLDITNTPALGGADRHGLLNQVHGNPLECLTRSEERNVCSRECNEQDEQDSSQCFEKEEEQLQGDTYNCSADLFSGSLTNTEMLNTNAETVRTATEACPLFTKPDQQHQRDGNANVTCSTPAKHKLKSRKCTNRSSLIPQITQDFEFVPPSQSTPIVKVGVVSQSPACLYRNLTGDCNLQLDYQDSGAFCGNLHQLDNKKQAKTTTTPSVLCKRNAFKANKLFQRGRESTKENSVWSSTSRRCSYRLTPGRRFWKADEHKNHRQAQQHLRVQGEAQNEGPAGTVDHKLDSKVCDDEDSEVIVPPTPAGKTQCSATPRRRRQTDDRSCHLGSAWDGQQGGLNCKRTLLDQSSQRGGTVLEGSLDGSNDYLLDNENLTRDWSRDLFSDSA</sequence>
<feature type="region of interest" description="Disordered" evidence="6">
    <location>
        <begin position="792"/>
        <end position="811"/>
    </location>
</feature>
<dbReference type="CDD" id="cd04476">
    <property type="entry name" value="RPA1_DBD_C"/>
    <property type="match status" value="1"/>
</dbReference>
<keyword evidence="9" id="KW-1185">Reference proteome</keyword>
<dbReference type="Pfam" id="PF08646">
    <property type="entry name" value="Rep_fac-A_C"/>
    <property type="match status" value="1"/>
</dbReference>
<dbReference type="GO" id="GO:1902230">
    <property type="term" value="P:negative regulation of intrinsic apoptotic signaling pathway in response to DNA damage"/>
    <property type="evidence" value="ECO:0007669"/>
    <property type="project" value="InterPro"/>
</dbReference>
<feature type="region of interest" description="Disordered" evidence="6">
    <location>
        <begin position="696"/>
        <end position="730"/>
    </location>
</feature>
<dbReference type="InterPro" id="IPR012340">
    <property type="entry name" value="NA-bd_OB-fold"/>
</dbReference>
<dbReference type="GO" id="GO:0003677">
    <property type="term" value="F:DNA binding"/>
    <property type="evidence" value="ECO:0007669"/>
    <property type="project" value="UniProtKB-KW"/>
</dbReference>
<dbReference type="PANTHER" id="PTHR35537">
    <property type="entry name" value="DNA DAMAGE-INDUCIBLE APOPTOSIS SUPPRESSOR PROTEIN DDIAS"/>
    <property type="match status" value="1"/>
</dbReference>
<dbReference type="STRING" id="144197.ENSSPAP00000023372"/>
<dbReference type="PANTHER" id="PTHR35537:SF1">
    <property type="entry name" value="DNA DAMAGE-INDUCED APOPTOSIS SUPPRESSOR PROTEIN"/>
    <property type="match status" value="1"/>
</dbReference>
<evidence type="ECO:0000256" key="1">
    <source>
        <dbReference type="ARBA" id="ARBA00005690"/>
    </source>
</evidence>
<evidence type="ECO:0000313" key="9">
    <source>
        <dbReference type="Proteomes" id="UP000694891"/>
    </source>
</evidence>
<evidence type="ECO:0000256" key="5">
    <source>
        <dbReference type="ARBA" id="ARBA00023125"/>
    </source>
</evidence>
<dbReference type="GeneTree" id="ENSGT00940000166008"/>
<feature type="region of interest" description="Disordered" evidence="6">
    <location>
        <begin position="263"/>
        <end position="292"/>
    </location>
</feature>
<keyword evidence="3" id="KW-0863">Zinc-finger</keyword>
<keyword evidence="2" id="KW-0479">Metal-binding</keyword>
<evidence type="ECO:0000259" key="7">
    <source>
        <dbReference type="Pfam" id="PF08646"/>
    </source>
</evidence>
<dbReference type="GO" id="GO:0005634">
    <property type="term" value="C:nucleus"/>
    <property type="evidence" value="ECO:0007669"/>
    <property type="project" value="TreeGrafter"/>
</dbReference>
<proteinExistence type="inferred from homology"/>
<dbReference type="OrthoDB" id="9948238at2759"/>
<dbReference type="CTD" id="220042"/>
<feature type="domain" description="Replication factor A C-terminal" evidence="7">
    <location>
        <begin position="8"/>
        <end position="98"/>
    </location>
</feature>
<protein>
    <submittedName>
        <fullName evidence="8">DNA damage induced apoptosis suppressor</fullName>
    </submittedName>
    <submittedName>
        <fullName evidence="10">Nitric oxide-inducible gene protein</fullName>
    </submittedName>
</protein>
<dbReference type="Ensembl" id="ENSSPAT00000023750.1">
    <property type="protein sequence ID" value="ENSSPAP00000023372.1"/>
    <property type="gene ID" value="ENSSPAG00000017637.1"/>
</dbReference>
<evidence type="ECO:0000256" key="2">
    <source>
        <dbReference type="ARBA" id="ARBA00022723"/>
    </source>
</evidence>
<reference evidence="10" key="2">
    <citation type="submission" date="2025-04" db="UniProtKB">
        <authorList>
            <consortium name="RefSeq"/>
        </authorList>
    </citation>
    <scope>IDENTIFICATION</scope>
</reference>
<evidence type="ECO:0000256" key="4">
    <source>
        <dbReference type="ARBA" id="ARBA00022833"/>
    </source>
</evidence>
<dbReference type="InterPro" id="IPR047192">
    <property type="entry name" value="Euk_RPA1_DBD_C"/>
</dbReference>